<gene>
    <name evidence="3" type="primary">desA</name>
    <name evidence="3" type="ORF">Mrose_00706</name>
</gene>
<keyword evidence="1" id="KW-0472">Membrane</keyword>
<dbReference type="AlphaFoldDB" id="A0A399EY35"/>
<comment type="caution">
    <text evidence="3">The sequence shown here is derived from an EMBL/GenBank/DDBJ whole genome shotgun (WGS) entry which is preliminary data.</text>
</comment>
<dbReference type="GO" id="GO:0102985">
    <property type="term" value="F:acyl-CoA (9+3)-desaturase activity"/>
    <property type="evidence" value="ECO:0007669"/>
    <property type="project" value="UniProtKB-EC"/>
</dbReference>
<dbReference type="Pfam" id="PF00487">
    <property type="entry name" value="FA_desaturase"/>
    <property type="match status" value="1"/>
</dbReference>
<dbReference type="RefSeq" id="WP_119276047.1">
    <property type="nucleotide sequence ID" value="NZ_QWLA01000008.1"/>
</dbReference>
<evidence type="ECO:0000259" key="2">
    <source>
        <dbReference type="Pfam" id="PF00487"/>
    </source>
</evidence>
<feature type="transmembrane region" description="Helical" evidence="1">
    <location>
        <begin position="211"/>
        <end position="230"/>
    </location>
</feature>
<organism evidence="3 4">
    <name type="scientific">Calidithermus roseus</name>
    <dbReference type="NCBI Taxonomy" id="1644118"/>
    <lineage>
        <taxon>Bacteria</taxon>
        <taxon>Thermotogati</taxon>
        <taxon>Deinococcota</taxon>
        <taxon>Deinococci</taxon>
        <taxon>Thermales</taxon>
        <taxon>Thermaceae</taxon>
        <taxon>Calidithermus</taxon>
    </lineage>
</organism>
<dbReference type="PANTHER" id="PTHR19353">
    <property type="entry name" value="FATTY ACID DESATURASE 2"/>
    <property type="match status" value="1"/>
</dbReference>
<evidence type="ECO:0000313" key="4">
    <source>
        <dbReference type="Proteomes" id="UP000265341"/>
    </source>
</evidence>
<dbReference type="PANTHER" id="PTHR19353:SF19">
    <property type="entry name" value="DELTA(5) FATTY ACID DESATURASE C-RELATED"/>
    <property type="match status" value="1"/>
</dbReference>
<dbReference type="InterPro" id="IPR012171">
    <property type="entry name" value="Fatty_acid_desaturase"/>
</dbReference>
<feature type="transmembrane region" description="Helical" evidence="1">
    <location>
        <begin position="186"/>
        <end position="205"/>
    </location>
</feature>
<reference evidence="3 4" key="1">
    <citation type="submission" date="2018-08" db="EMBL/GenBank/DDBJ databases">
        <title>Meiothermus roseus NBRC 110900 genome sequencing project.</title>
        <authorList>
            <person name="Da Costa M.S."/>
            <person name="Albuquerque L."/>
            <person name="Raposo P."/>
            <person name="Froufe H.J.C."/>
            <person name="Barroso C.S."/>
            <person name="Egas C."/>
        </authorList>
    </citation>
    <scope>NUCLEOTIDE SEQUENCE [LARGE SCALE GENOMIC DNA]</scope>
    <source>
        <strain evidence="3 4">NBRC 110900</strain>
    </source>
</reference>
<proteinExistence type="predicted"/>
<dbReference type="Proteomes" id="UP000265341">
    <property type="component" value="Unassembled WGS sequence"/>
</dbReference>
<sequence>MTEEQHLREYTKVLKAHLPRHFFEPVPARMIYLPIFLALFALCAWGIVATPYILLKLLLSFGIGYAFVGMGFLAHEILHGAVTKNPVLRSVTGTIAFVPLMVGARLWRKWHNVEHHGNTQHPHDDPDAMGALESAIQRPLVKWMFKQLPALRSAFLFFSFTFWFTLHAHMMLRRFLPDFKPNERPVVVFQAILPVLVWLGVLLLVGPLNFVFVFVLPWLMANFIAMSFIATNHLLNPITQTNDPLLNSLTVRNPRWLEWLTLGFGYHIEHHVFPVLSPKYAHVVAAKLKELWPERYNELPHWKALLYLWKTPRLYRDHRNLIEPTTGRLFGTLGFGLNDSKVFPNRARVAKSRRKAADSRTSNAER</sequence>
<feature type="transmembrane region" description="Helical" evidence="1">
    <location>
        <begin position="149"/>
        <end position="166"/>
    </location>
</feature>
<accession>A0A399EY35</accession>
<evidence type="ECO:0000256" key="1">
    <source>
        <dbReference type="SAM" id="Phobius"/>
    </source>
</evidence>
<feature type="domain" description="Fatty acid desaturase" evidence="2">
    <location>
        <begin position="59"/>
        <end position="296"/>
    </location>
</feature>
<protein>
    <submittedName>
        <fullName evidence="3">Delta(12)-fatty-acid desaturase</fullName>
        <ecNumber evidence="3">1.14.19.6</ecNumber>
    </submittedName>
</protein>
<keyword evidence="1" id="KW-0812">Transmembrane</keyword>
<keyword evidence="3" id="KW-0560">Oxidoreductase</keyword>
<feature type="transmembrane region" description="Helical" evidence="1">
    <location>
        <begin position="54"/>
        <end position="75"/>
    </location>
</feature>
<feature type="transmembrane region" description="Helical" evidence="1">
    <location>
        <begin position="30"/>
        <end position="48"/>
    </location>
</feature>
<evidence type="ECO:0000313" key="3">
    <source>
        <dbReference type="EMBL" id="RIH88673.1"/>
    </source>
</evidence>
<dbReference type="EC" id="1.14.19.6" evidence="3"/>
<keyword evidence="1" id="KW-1133">Transmembrane helix</keyword>
<dbReference type="EMBL" id="QWLA01000008">
    <property type="protein sequence ID" value="RIH88673.1"/>
    <property type="molecule type" value="Genomic_DNA"/>
</dbReference>
<dbReference type="GO" id="GO:0016020">
    <property type="term" value="C:membrane"/>
    <property type="evidence" value="ECO:0007669"/>
    <property type="project" value="TreeGrafter"/>
</dbReference>
<keyword evidence="4" id="KW-1185">Reference proteome</keyword>
<dbReference type="GO" id="GO:0008610">
    <property type="term" value="P:lipid biosynthetic process"/>
    <property type="evidence" value="ECO:0007669"/>
    <property type="project" value="UniProtKB-ARBA"/>
</dbReference>
<dbReference type="OrthoDB" id="9792534at2"/>
<feature type="transmembrane region" description="Helical" evidence="1">
    <location>
        <begin position="87"/>
        <end position="107"/>
    </location>
</feature>
<name>A0A399EY35_9DEIN</name>
<dbReference type="InterPro" id="IPR005804">
    <property type="entry name" value="FA_desaturase_dom"/>
</dbReference>